<feature type="domain" description="N-acetyltransferase" evidence="1">
    <location>
        <begin position="11"/>
        <end position="167"/>
    </location>
</feature>
<dbReference type="RefSeq" id="WP_220779605.1">
    <property type="nucleotide sequence ID" value="NZ_BPEY01000008.1"/>
</dbReference>
<dbReference type="Proteomes" id="UP000887104">
    <property type="component" value="Unassembled WGS sequence"/>
</dbReference>
<dbReference type="InterPro" id="IPR050276">
    <property type="entry name" value="MshD_Acetyltransferase"/>
</dbReference>
<evidence type="ECO:0000313" key="2">
    <source>
        <dbReference type="EMBL" id="GIU42010.1"/>
    </source>
</evidence>
<evidence type="ECO:0000313" key="3">
    <source>
        <dbReference type="Proteomes" id="UP000887104"/>
    </source>
</evidence>
<dbReference type="Gene3D" id="3.40.630.30">
    <property type="match status" value="1"/>
</dbReference>
<evidence type="ECO:0000259" key="1">
    <source>
        <dbReference type="PROSITE" id="PS51186"/>
    </source>
</evidence>
<dbReference type="PROSITE" id="PS51186">
    <property type="entry name" value="GNAT"/>
    <property type="match status" value="1"/>
</dbReference>
<keyword evidence="3" id="KW-1185">Reference proteome</keyword>
<dbReference type="Pfam" id="PF00583">
    <property type="entry name" value="Acetyltransf_1"/>
    <property type="match status" value="1"/>
</dbReference>
<organism evidence="2 3">
    <name type="scientific">Shewanella sairae</name>
    <dbReference type="NCBI Taxonomy" id="190310"/>
    <lineage>
        <taxon>Bacteria</taxon>
        <taxon>Pseudomonadati</taxon>
        <taxon>Pseudomonadota</taxon>
        <taxon>Gammaproteobacteria</taxon>
        <taxon>Alteromonadales</taxon>
        <taxon>Shewanellaceae</taxon>
        <taxon>Shewanella</taxon>
    </lineage>
</organism>
<dbReference type="PANTHER" id="PTHR43617">
    <property type="entry name" value="L-AMINO ACID N-ACETYLTRANSFERASE"/>
    <property type="match status" value="1"/>
</dbReference>
<comment type="caution">
    <text evidence="2">The sequence shown here is derived from an EMBL/GenBank/DDBJ whole genome shotgun (WGS) entry which is preliminary data.</text>
</comment>
<dbReference type="CDD" id="cd04301">
    <property type="entry name" value="NAT_SF"/>
    <property type="match status" value="1"/>
</dbReference>
<dbReference type="InterPro" id="IPR016181">
    <property type="entry name" value="Acyl_CoA_acyltransferase"/>
</dbReference>
<gene>
    <name evidence="2" type="primary">bltD</name>
    <name evidence="2" type="ORF">TUM4438_07590</name>
</gene>
<accession>A0ABQ4P3D7</accession>
<protein>
    <submittedName>
        <fullName evidence="2">Spermine/spermidine acetyltransferase</fullName>
    </submittedName>
</protein>
<dbReference type="Gene3D" id="1.10.287.900">
    <property type="entry name" value="The crystal structure of the spermine/spermidine acetyltransferase from enterococcus faecali"/>
    <property type="match status" value="1"/>
</dbReference>
<dbReference type="SUPFAM" id="SSF55729">
    <property type="entry name" value="Acyl-CoA N-acyltransferases (Nat)"/>
    <property type="match status" value="1"/>
</dbReference>
<dbReference type="InterPro" id="IPR027455">
    <property type="entry name" value="Sper_AcTfrase_N"/>
</dbReference>
<proteinExistence type="predicted"/>
<sequence>MNTLSLSIQAIDITNQQTVLALKLNTDQNSFIESIPDCLQEAKQDPRFTPVALYYGEDIAGFAMFGQFEECDQLTVDEQTRQANKKPSSRVWFDRFLIDKRFQGKGLGKRFAKLLLNTLFEHFACQQMFLSVYPNNHKAIALYKQLGFEFTGEYVCEGERVMSCQRDALNTNC</sequence>
<dbReference type="InterPro" id="IPR000182">
    <property type="entry name" value="GNAT_dom"/>
</dbReference>
<reference evidence="2" key="1">
    <citation type="submission" date="2021-05" db="EMBL/GenBank/DDBJ databases">
        <title>Molecular characterization for Shewanella algae harboring chromosomal blaOXA-55-like strains isolated from clinical and environment sample.</title>
        <authorList>
            <person name="Ohama Y."/>
            <person name="Aoki K."/>
            <person name="Harada S."/>
            <person name="Moriya K."/>
            <person name="Ishii Y."/>
            <person name="Tateda K."/>
        </authorList>
    </citation>
    <scope>NUCLEOTIDE SEQUENCE</scope>
    <source>
        <strain evidence="2">JCM 11563</strain>
    </source>
</reference>
<name>A0ABQ4P3D7_9GAMM</name>
<dbReference type="EMBL" id="BPEY01000008">
    <property type="protein sequence ID" value="GIU42010.1"/>
    <property type="molecule type" value="Genomic_DNA"/>
</dbReference>